<dbReference type="Gene3D" id="1.10.238.10">
    <property type="entry name" value="EF-hand"/>
    <property type="match status" value="1"/>
</dbReference>
<evidence type="ECO:0000256" key="6">
    <source>
        <dbReference type="ARBA" id="ARBA00022989"/>
    </source>
</evidence>
<dbReference type="GO" id="GO:0005509">
    <property type="term" value="F:calcium ion binding"/>
    <property type="evidence" value="ECO:0007669"/>
    <property type="project" value="InterPro"/>
</dbReference>
<dbReference type="GO" id="GO:0016491">
    <property type="term" value="F:oxidoreductase activity"/>
    <property type="evidence" value="ECO:0007669"/>
    <property type="project" value="UniProtKB-KW"/>
</dbReference>
<evidence type="ECO:0000256" key="8">
    <source>
        <dbReference type="ARBA" id="ARBA00023136"/>
    </source>
</evidence>
<dbReference type="PROSITE" id="PS50011">
    <property type="entry name" value="PROTEIN_KINASE_DOM"/>
    <property type="match status" value="1"/>
</dbReference>
<comment type="caution">
    <text evidence="14">The sequence shown here is derived from an EMBL/GenBank/DDBJ whole genome shotgun (WGS) entry which is preliminary data.</text>
</comment>
<dbReference type="PANTHER" id="PTHR11972">
    <property type="entry name" value="NADPH OXIDASE"/>
    <property type="match status" value="1"/>
</dbReference>
<keyword evidence="15" id="KW-1185">Reference proteome</keyword>
<dbReference type="InterPro" id="IPR050369">
    <property type="entry name" value="RBOH/FRE"/>
</dbReference>
<dbReference type="Pfam" id="PF08030">
    <property type="entry name" value="NAD_binding_6"/>
    <property type="match status" value="1"/>
</dbReference>
<dbReference type="SUPFAM" id="SSF52343">
    <property type="entry name" value="Ferredoxin reductase-like, C-terminal NADP-linked domain"/>
    <property type="match status" value="1"/>
</dbReference>
<keyword evidence="4" id="KW-0274">FAD</keyword>
<dbReference type="CDD" id="cd06186">
    <property type="entry name" value="NOX_Duox_like_FAD_NADP"/>
    <property type="match status" value="1"/>
</dbReference>
<evidence type="ECO:0000259" key="13">
    <source>
        <dbReference type="PROSITE" id="PS51384"/>
    </source>
</evidence>
<dbReference type="Pfam" id="PF01794">
    <property type="entry name" value="Ferric_reduct"/>
    <property type="match status" value="1"/>
</dbReference>
<feature type="non-terminal residue" evidence="14">
    <location>
        <position position="1"/>
    </location>
</feature>
<evidence type="ECO:0000313" key="14">
    <source>
        <dbReference type="EMBL" id="OQR91482.1"/>
    </source>
</evidence>
<sequence length="873" mass="99237">VDETMTSEAGTTAWTAPEVLVNHGRYNEKADVYSFGVVLSELDTWKVPYADASNGSMSQVQTALLVSQGKLKPSFRKDCPSRVYEIAQQCLAMKPEGRPTAAVVAYELRKLLKADIKKQNKNLVALLTHIAVPIHRSITIKAMDERLARAGLTGLMRRSDFDRTLNPELQDRLVNASPPSQTIFTEQDLYSLKEVLLSRRSMQSSIASNSKKIQEDLSSLIDSEHSSFYGHSLASSSNFHSACSQSQLSDEARIRFVFDIFDVDQQGYITRDGIAQFLATMNTVHHISLCGVSVADVIDQVFAKTDHATCIFFEDFRKIFATSIPNALTISSTPSAQTSPPRNSSWNCMDWIIEHYTEVQFLILYFLLNLIAAAIKVTTIPWDPIAGHLARLAKAMAQIVLVNAGLILLPMCRTLVTTLRNVRWLWELIPFDYTIEFHIITGSVLLIAALVHTIAWCLIVYYAREANDLEWQISILNKDKSRVLRFGSYIDILATLPIWTGVAMILCALLAVPFTFKKIRYANFNLFWLSHCLFIPFTVFLFLHGAAAWNALPQTQYYMATPIVLYLIERRYRVSTVFGGATKILKAHVTSDTTILYMKKPRGFHNFEAGMYLFLKVPCISRFEWHPFTISSCPEDNYLSVHVRRAGDWTNALYDRIQVLTTVSRNPPFPAIQIDGPIGTPSQDFGNYPAVVLIGAGIGVTPFASILKHLVHVWEEHRCPDCGVVQLPNRLVLRKIYFYWVTREQENLSWFRDTMQQLSEVDIDNRLEIQTYLTPWNRESVVAPLRMIQTFIQTEQNHDVWTGITSKQKNVTHFGRPNWKSEFERIGNNHRGTEVGVFLCGPHSLNRTVRNECFQFNRVHTEGTSFSYHSEKF</sequence>
<dbReference type="SUPFAM" id="SSF63380">
    <property type="entry name" value="Riboflavin synthase domain-like"/>
    <property type="match status" value="1"/>
</dbReference>
<evidence type="ECO:0000259" key="12">
    <source>
        <dbReference type="PROSITE" id="PS50222"/>
    </source>
</evidence>
<dbReference type="InterPro" id="IPR002048">
    <property type="entry name" value="EF_hand_dom"/>
</dbReference>
<reference evidence="14 15" key="1">
    <citation type="journal article" date="2014" name="Genome Biol. Evol.">
        <title>The secreted proteins of Achlya hypogyna and Thraustotheca clavata identify the ancestral oomycete secretome and reveal gene acquisitions by horizontal gene transfer.</title>
        <authorList>
            <person name="Misner I."/>
            <person name="Blouin N."/>
            <person name="Leonard G."/>
            <person name="Richards T.A."/>
            <person name="Lane C.E."/>
        </authorList>
    </citation>
    <scope>NUCLEOTIDE SEQUENCE [LARGE SCALE GENOMIC DNA]</scope>
    <source>
        <strain evidence="14 15">ATCC 34112</strain>
    </source>
</reference>
<evidence type="ECO:0000256" key="4">
    <source>
        <dbReference type="ARBA" id="ARBA00022827"/>
    </source>
</evidence>
<dbReference type="InterPro" id="IPR017927">
    <property type="entry name" value="FAD-bd_FR_type"/>
</dbReference>
<dbReference type="InterPro" id="IPR013130">
    <property type="entry name" value="Fe3_Rdtase_TM_dom"/>
</dbReference>
<dbReference type="InterPro" id="IPR017938">
    <property type="entry name" value="Riboflavin_synthase-like_b-brl"/>
</dbReference>
<dbReference type="PRINTS" id="PR00466">
    <property type="entry name" value="GP91PHOX"/>
</dbReference>
<feature type="domain" description="EF-hand" evidence="12">
    <location>
        <begin position="249"/>
        <end position="284"/>
    </location>
</feature>
<evidence type="ECO:0000256" key="7">
    <source>
        <dbReference type="ARBA" id="ARBA00023002"/>
    </source>
</evidence>
<dbReference type="PROSITE" id="PS50222">
    <property type="entry name" value="EF_HAND_2"/>
    <property type="match status" value="1"/>
</dbReference>
<dbReference type="GO" id="GO:0004672">
    <property type="term" value="F:protein kinase activity"/>
    <property type="evidence" value="ECO:0007669"/>
    <property type="project" value="InterPro"/>
</dbReference>
<feature type="transmembrane region" description="Helical" evidence="10">
    <location>
        <begin position="437"/>
        <end position="463"/>
    </location>
</feature>
<dbReference type="PANTHER" id="PTHR11972:SF153">
    <property type="entry name" value="SUPEROXIDE-GENERATING NADPH OXIDASE HEAVY CHAIN SUBUNIT A"/>
    <property type="match status" value="1"/>
</dbReference>
<dbReference type="EMBL" id="JNBS01002418">
    <property type="protein sequence ID" value="OQR91482.1"/>
    <property type="molecule type" value="Genomic_DNA"/>
</dbReference>
<keyword evidence="3 10" id="KW-0812">Transmembrane</keyword>
<dbReference type="InterPro" id="IPR013121">
    <property type="entry name" value="Fe_red_NAD-bd_6"/>
</dbReference>
<evidence type="ECO:0000256" key="1">
    <source>
        <dbReference type="ARBA" id="ARBA00004141"/>
    </source>
</evidence>
<dbReference type="Pfam" id="PF08022">
    <property type="entry name" value="FAD_binding_8"/>
    <property type="match status" value="1"/>
</dbReference>
<evidence type="ECO:0000259" key="11">
    <source>
        <dbReference type="PROSITE" id="PS50011"/>
    </source>
</evidence>
<keyword evidence="8 10" id="KW-0472">Membrane</keyword>
<feature type="domain" description="FAD-binding FR-type" evidence="13">
    <location>
        <begin position="576"/>
        <end position="684"/>
    </location>
</feature>
<protein>
    <submittedName>
        <fullName evidence="14">Respiratory burst oxidase</fullName>
    </submittedName>
</protein>
<dbReference type="Pfam" id="PF07714">
    <property type="entry name" value="PK_Tyr_Ser-Thr"/>
    <property type="match status" value="1"/>
</dbReference>
<dbReference type="Gene3D" id="2.40.30.10">
    <property type="entry name" value="Translation factors"/>
    <property type="match status" value="1"/>
</dbReference>
<dbReference type="InterPro" id="IPR000778">
    <property type="entry name" value="Cyt_b245_heavy_chain"/>
</dbReference>
<evidence type="ECO:0000256" key="10">
    <source>
        <dbReference type="SAM" id="Phobius"/>
    </source>
</evidence>
<dbReference type="Proteomes" id="UP000243217">
    <property type="component" value="Unassembled WGS sequence"/>
</dbReference>
<evidence type="ECO:0000256" key="9">
    <source>
        <dbReference type="ARBA" id="ARBA00024334"/>
    </source>
</evidence>
<dbReference type="PROSITE" id="PS51384">
    <property type="entry name" value="FAD_FR"/>
    <property type="match status" value="1"/>
</dbReference>
<dbReference type="SUPFAM" id="SSF56112">
    <property type="entry name" value="Protein kinase-like (PK-like)"/>
    <property type="match status" value="1"/>
</dbReference>
<gene>
    <name evidence="14" type="ORF">THRCLA_08980</name>
</gene>
<keyword evidence="5" id="KW-0521">NADP</keyword>
<dbReference type="OrthoDB" id="202327at2759"/>
<organism evidence="14 15">
    <name type="scientific">Thraustotheca clavata</name>
    <dbReference type="NCBI Taxonomy" id="74557"/>
    <lineage>
        <taxon>Eukaryota</taxon>
        <taxon>Sar</taxon>
        <taxon>Stramenopiles</taxon>
        <taxon>Oomycota</taxon>
        <taxon>Saprolegniomycetes</taxon>
        <taxon>Saprolegniales</taxon>
        <taxon>Achlyaceae</taxon>
        <taxon>Thraustotheca</taxon>
    </lineage>
</organism>
<keyword evidence="7" id="KW-0560">Oxidoreductase</keyword>
<evidence type="ECO:0000313" key="15">
    <source>
        <dbReference type="Proteomes" id="UP000243217"/>
    </source>
</evidence>
<dbReference type="STRING" id="74557.A0A1V9Z0M7"/>
<keyword evidence="2" id="KW-0285">Flavoprotein</keyword>
<dbReference type="InterPro" id="IPR039261">
    <property type="entry name" value="FNR_nucleotide-bd"/>
</dbReference>
<dbReference type="SFLD" id="SFLDS00052">
    <property type="entry name" value="Ferric_Reductase_Domain"/>
    <property type="match status" value="1"/>
</dbReference>
<dbReference type="SFLD" id="SFLDG01168">
    <property type="entry name" value="Ferric_reductase_subgroup_(FRE"/>
    <property type="match status" value="1"/>
</dbReference>
<dbReference type="SUPFAM" id="SSF47473">
    <property type="entry name" value="EF-hand"/>
    <property type="match status" value="1"/>
</dbReference>
<dbReference type="GO" id="GO:0005886">
    <property type="term" value="C:plasma membrane"/>
    <property type="evidence" value="ECO:0007669"/>
    <property type="project" value="TreeGrafter"/>
</dbReference>
<dbReference type="Gene3D" id="3.40.50.80">
    <property type="entry name" value="Nucleotide-binding domain of ferredoxin-NADP reductase (FNR) module"/>
    <property type="match status" value="1"/>
</dbReference>
<dbReference type="InterPro" id="IPR001245">
    <property type="entry name" value="Ser-Thr/Tyr_kinase_cat_dom"/>
</dbReference>
<feature type="transmembrane region" description="Helical" evidence="10">
    <location>
        <begin position="395"/>
        <end position="416"/>
    </location>
</feature>
<dbReference type="GO" id="GO:0005524">
    <property type="term" value="F:ATP binding"/>
    <property type="evidence" value="ECO:0007669"/>
    <property type="project" value="InterPro"/>
</dbReference>
<feature type="transmembrane region" description="Helical" evidence="10">
    <location>
        <begin position="526"/>
        <end position="549"/>
    </location>
</feature>
<dbReference type="InterPro" id="IPR011009">
    <property type="entry name" value="Kinase-like_dom_sf"/>
</dbReference>
<evidence type="ECO:0000256" key="3">
    <source>
        <dbReference type="ARBA" id="ARBA00022692"/>
    </source>
</evidence>
<feature type="transmembrane region" description="Helical" evidence="10">
    <location>
        <begin position="492"/>
        <end position="514"/>
    </location>
</feature>
<dbReference type="AlphaFoldDB" id="A0A1V9Z0M7"/>
<keyword evidence="6 10" id="KW-1133">Transmembrane helix</keyword>
<proteinExistence type="inferred from homology"/>
<dbReference type="SFLD" id="SFLDG01169">
    <property type="entry name" value="NADPH_oxidase_subgroup_(NOX)"/>
    <property type="match status" value="1"/>
</dbReference>
<feature type="transmembrane region" description="Helical" evidence="10">
    <location>
        <begin position="359"/>
        <end position="375"/>
    </location>
</feature>
<dbReference type="InterPro" id="IPR013112">
    <property type="entry name" value="FAD-bd_8"/>
</dbReference>
<dbReference type="InterPro" id="IPR011992">
    <property type="entry name" value="EF-hand-dom_pair"/>
</dbReference>
<feature type="domain" description="Protein kinase" evidence="11">
    <location>
        <begin position="1"/>
        <end position="112"/>
    </location>
</feature>
<evidence type="ECO:0000256" key="5">
    <source>
        <dbReference type="ARBA" id="ARBA00022857"/>
    </source>
</evidence>
<dbReference type="InterPro" id="IPR000719">
    <property type="entry name" value="Prot_kinase_dom"/>
</dbReference>
<accession>A0A1V9Z0M7</accession>
<comment type="similarity">
    <text evidence="9">Belongs to the protein kinase superfamily. Ser/Thr protein kinase family. CDPK subfamily.</text>
</comment>
<name>A0A1V9Z0M7_9STRA</name>
<evidence type="ECO:0000256" key="2">
    <source>
        <dbReference type="ARBA" id="ARBA00022630"/>
    </source>
</evidence>
<comment type="subcellular location">
    <subcellularLocation>
        <location evidence="1">Membrane</location>
        <topology evidence="1">Multi-pass membrane protein</topology>
    </subcellularLocation>
</comment>
<dbReference type="Gene3D" id="1.10.510.10">
    <property type="entry name" value="Transferase(Phosphotransferase) domain 1"/>
    <property type="match status" value="1"/>
</dbReference>